<accession>A0A382CNM5</accession>
<reference evidence="2" key="1">
    <citation type="submission" date="2018-05" db="EMBL/GenBank/DDBJ databases">
        <authorList>
            <person name="Lanie J.A."/>
            <person name="Ng W.-L."/>
            <person name="Kazmierczak K.M."/>
            <person name="Andrzejewski T.M."/>
            <person name="Davidsen T.M."/>
            <person name="Wayne K.J."/>
            <person name="Tettelin H."/>
            <person name="Glass J.I."/>
            <person name="Rusch D."/>
            <person name="Podicherti R."/>
            <person name="Tsui H.-C.T."/>
            <person name="Winkler M.E."/>
        </authorList>
    </citation>
    <scope>NUCLEOTIDE SEQUENCE</scope>
</reference>
<keyword evidence="1" id="KW-0812">Transmembrane</keyword>
<protein>
    <recommendedName>
        <fullName evidence="3">Lipopolysaccharide assembly protein A domain-containing protein</fullName>
    </recommendedName>
</protein>
<dbReference type="AlphaFoldDB" id="A0A382CNM5"/>
<evidence type="ECO:0008006" key="3">
    <source>
        <dbReference type="Google" id="ProtNLM"/>
    </source>
</evidence>
<gene>
    <name evidence="2" type="ORF">METZ01_LOCUS179761</name>
</gene>
<evidence type="ECO:0000313" key="2">
    <source>
        <dbReference type="EMBL" id="SVB26907.1"/>
    </source>
</evidence>
<keyword evidence="1" id="KW-1133">Transmembrane helix</keyword>
<feature type="transmembrane region" description="Helical" evidence="1">
    <location>
        <begin position="7"/>
        <end position="25"/>
    </location>
</feature>
<organism evidence="2">
    <name type="scientific">marine metagenome</name>
    <dbReference type="NCBI Taxonomy" id="408172"/>
    <lineage>
        <taxon>unclassified sequences</taxon>
        <taxon>metagenomes</taxon>
        <taxon>ecological metagenomes</taxon>
    </lineage>
</organism>
<feature type="transmembrane region" description="Helical" evidence="1">
    <location>
        <begin position="45"/>
        <end position="67"/>
    </location>
</feature>
<dbReference type="EMBL" id="UINC01035078">
    <property type="protein sequence ID" value="SVB26907.1"/>
    <property type="molecule type" value="Genomic_DNA"/>
</dbReference>
<evidence type="ECO:0000256" key="1">
    <source>
        <dbReference type="SAM" id="Phobius"/>
    </source>
</evidence>
<keyword evidence="1" id="KW-0472">Membrane</keyword>
<name>A0A382CNM5_9ZZZZ</name>
<sequence length="72" mass="8340">MKVSSIFLLLIFSLVIFFSFLLLRLNQVEVSLDLLFKEIQIRLGLLTLSSFVVGLITCLVLESIYLYKRNKN</sequence>
<proteinExistence type="predicted"/>